<dbReference type="STRING" id="310781.SAMN05216259_11214"/>
<gene>
    <name evidence="3" type="ORF">SAMN05216259_11214</name>
</gene>
<evidence type="ECO:0000313" key="3">
    <source>
        <dbReference type="EMBL" id="SDO73795.1"/>
    </source>
</evidence>
<evidence type="ECO:0000256" key="1">
    <source>
        <dbReference type="SAM" id="MobiDB-lite"/>
    </source>
</evidence>
<keyword evidence="2" id="KW-0812">Transmembrane</keyword>
<reference evidence="3 4" key="1">
    <citation type="submission" date="2016-10" db="EMBL/GenBank/DDBJ databases">
        <authorList>
            <person name="de Groot N.N."/>
        </authorList>
    </citation>
    <scope>NUCLEOTIDE SEQUENCE [LARGE SCALE GENOMIC DNA]</scope>
    <source>
        <strain evidence="3 4">CGMCC 4.2022</strain>
    </source>
</reference>
<protein>
    <submittedName>
        <fullName evidence="3">Uncharacterized protein</fullName>
    </submittedName>
</protein>
<feature type="transmembrane region" description="Helical" evidence="2">
    <location>
        <begin position="21"/>
        <end position="42"/>
    </location>
</feature>
<sequence>MRAPQAALPRAPAPARRAIRALLGNPLRTLLALMGGVLWWWAALRHGLHGLRGGAAGRWEGALLAGWSLGLVPVHAVAARHRAAGAAGSARLPGTGGTGGTGAQPPMPAVPPVLPEPPPMPGPSPESEEGTGPR</sequence>
<organism evidence="3 4">
    <name type="scientific">Actinacidiphila guanduensis</name>
    <dbReference type="NCBI Taxonomy" id="310781"/>
    <lineage>
        <taxon>Bacteria</taxon>
        <taxon>Bacillati</taxon>
        <taxon>Actinomycetota</taxon>
        <taxon>Actinomycetes</taxon>
        <taxon>Kitasatosporales</taxon>
        <taxon>Streptomycetaceae</taxon>
        <taxon>Actinacidiphila</taxon>
    </lineage>
</organism>
<keyword evidence="2" id="KW-0472">Membrane</keyword>
<keyword evidence="4" id="KW-1185">Reference proteome</keyword>
<evidence type="ECO:0000313" key="4">
    <source>
        <dbReference type="Proteomes" id="UP000199341"/>
    </source>
</evidence>
<keyword evidence="2" id="KW-1133">Transmembrane helix</keyword>
<evidence type="ECO:0000256" key="2">
    <source>
        <dbReference type="SAM" id="Phobius"/>
    </source>
</evidence>
<feature type="region of interest" description="Disordered" evidence="1">
    <location>
        <begin position="83"/>
        <end position="134"/>
    </location>
</feature>
<proteinExistence type="predicted"/>
<dbReference type="AlphaFoldDB" id="A0A1H0M091"/>
<accession>A0A1H0M091</accession>
<feature type="compositionally biased region" description="Pro residues" evidence="1">
    <location>
        <begin position="105"/>
        <end position="124"/>
    </location>
</feature>
<dbReference type="EMBL" id="FNIE01000012">
    <property type="protein sequence ID" value="SDO73795.1"/>
    <property type="molecule type" value="Genomic_DNA"/>
</dbReference>
<dbReference type="Proteomes" id="UP000199341">
    <property type="component" value="Unassembled WGS sequence"/>
</dbReference>
<name>A0A1H0M091_9ACTN</name>